<dbReference type="PANTHER" id="PTHR34861:SF10">
    <property type="entry name" value="CYCLASE"/>
    <property type="match status" value="1"/>
</dbReference>
<gene>
    <name evidence="2" type="ORF">GCM10011578_073710</name>
</gene>
<dbReference type="InterPro" id="IPR007325">
    <property type="entry name" value="KFase/CYL"/>
</dbReference>
<sequence>MTRMSDVTGTTNTTNTADAADGPGPAGDLLLAAVTAGVEAIDLAQPLANGMPCSPNHPGFRMILSRRHGDMVREDGGSAANEVIVTGGHVGTHIDALAHVSQDGLLHGGVAGAQAQTGGAFTVHGVDAIRPRLCHGVLLDVAKLHGVERLPGGYGITAEDLAAAADRAAVRPRAGGVCLVHTGWSTLWPDPGRYLGLDSGVPGVTPDGAGWLVRHEIVAAGADTSAFEQVHPGRGHATLPVHRILLVEHGTHIIEHLRLGELAARGVAEFAFVLAPLNIVGATGSPLRPLALVSGAR</sequence>
<dbReference type="GO" id="GO:0019441">
    <property type="term" value="P:L-tryptophan catabolic process to kynurenine"/>
    <property type="evidence" value="ECO:0007669"/>
    <property type="project" value="InterPro"/>
</dbReference>
<protein>
    <submittedName>
        <fullName evidence="2">Cyclase</fullName>
    </submittedName>
</protein>
<dbReference type="Proteomes" id="UP000653411">
    <property type="component" value="Unassembled WGS sequence"/>
</dbReference>
<dbReference type="InterPro" id="IPR037175">
    <property type="entry name" value="KFase_sf"/>
</dbReference>
<keyword evidence="3" id="KW-1185">Reference proteome</keyword>
<reference evidence="2" key="1">
    <citation type="journal article" date="2014" name="Int. J. Syst. Evol. Microbiol.">
        <title>Complete genome sequence of Corynebacterium casei LMG S-19264T (=DSM 44701T), isolated from a smear-ripened cheese.</title>
        <authorList>
            <consortium name="US DOE Joint Genome Institute (JGI-PGF)"/>
            <person name="Walter F."/>
            <person name="Albersmeier A."/>
            <person name="Kalinowski J."/>
            <person name="Ruckert C."/>
        </authorList>
    </citation>
    <scope>NUCLEOTIDE SEQUENCE</scope>
    <source>
        <strain evidence="2">CGMCC 4.7110</strain>
    </source>
</reference>
<dbReference type="Pfam" id="PF04199">
    <property type="entry name" value="Cyclase"/>
    <property type="match status" value="1"/>
</dbReference>
<dbReference type="SUPFAM" id="SSF102198">
    <property type="entry name" value="Putative cyclase"/>
    <property type="match status" value="1"/>
</dbReference>
<comment type="caution">
    <text evidence="2">The sequence shown here is derived from an EMBL/GenBank/DDBJ whole genome shotgun (WGS) entry which is preliminary data.</text>
</comment>
<dbReference type="PANTHER" id="PTHR34861">
    <property type="match status" value="1"/>
</dbReference>
<dbReference type="Gene3D" id="3.50.30.50">
    <property type="entry name" value="Putative cyclase"/>
    <property type="match status" value="1"/>
</dbReference>
<name>A0A917XJT5_9ACTN</name>
<dbReference type="AlphaFoldDB" id="A0A917XJT5"/>
<evidence type="ECO:0000313" key="3">
    <source>
        <dbReference type="Proteomes" id="UP000653411"/>
    </source>
</evidence>
<proteinExistence type="predicted"/>
<evidence type="ECO:0000256" key="1">
    <source>
        <dbReference type="SAM" id="MobiDB-lite"/>
    </source>
</evidence>
<evidence type="ECO:0000313" key="2">
    <source>
        <dbReference type="EMBL" id="GGN33683.1"/>
    </source>
</evidence>
<feature type="compositionally biased region" description="Low complexity" evidence="1">
    <location>
        <begin position="8"/>
        <end position="24"/>
    </location>
</feature>
<accession>A0A917XJT5</accession>
<reference evidence="2" key="2">
    <citation type="submission" date="2020-09" db="EMBL/GenBank/DDBJ databases">
        <authorList>
            <person name="Sun Q."/>
            <person name="Zhou Y."/>
        </authorList>
    </citation>
    <scope>NUCLEOTIDE SEQUENCE</scope>
    <source>
        <strain evidence="2">CGMCC 4.7110</strain>
    </source>
</reference>
<organism evidence="2 3">
    <name type="scientific">Streptomyces fuscichromogenes</name>
    <dbReference type="NCBI Taxonomy" id="1324013"/>
    <lineage>
        <taxon>Bacteria</taxon>
        <taxon>Bacillati</taxon>
        <taxon>Actinomycetota</taxon>
        <taxon>Actinomycetes</taxon>
        <taxon>Kitasatosporales</taxon>
        <taxon>Streptomycetaceae</taxon>
        <taxon>Streptomyces</taxon>
    </lineage>
</organism>
<feature type="region of interest" description="Disordered" evidence="1">
    <location>
        <begin position="1"/>
        <end position="24"/>
    </location>
</feature>
<dbReference type="EMBL" id="BMML01000021">
    <property type="protein sequence ID" value="GGN33683.1"/>
    <property type="molecule type" value="Genomic_DNA"/>
</dbReference>
<dbReference type="GO" id="GO:0004061">
    <property type="term" value="F:arylformamidase activity"/>
    <property type="evidence" value="ECO:0007669"/>
    <property type="project" value="InterPro"/>
</dbReference>